<evidence type="ECO:0000313" key="3">
    <source>
        <dbReference type="Proteomes" id="UP000605992"/>
    </source>
</evidence>
<evidence type="ECO:0000313" key="2">
    <source>
        <dbReference type="EMBL" id="GII53406.1"/>
    </source>
</evidence>
<evidence type="ECO:0000256" key="1">
    <source>
        <dbReference type="SAM" id="MobiDB-lite"/>
    </source>
</evidence>
<gene>
    <name evidence="2" type="ORF">Pth03_17950</name>
</gene>
<proteinExistence type="predicted"/>
<comment type="caution">
    <text evidence="2">The sequence shown here is derived from an EMBL/GenBank/DDBJ whole genome shotgun (WGS) entry which is preliminary data.</text>
</comment>
<dbReference type="AlphaFoldDB" id="A0A8J3XV74"/>
<sequence>MNNGTAISIFAIAFEYKLRTICVMTYSDIRSWALENSADLAEAVREGAPRSGDPPNRRAMRTTTAAHAQPPTRTPAHAQSPTAAAAQTQAISRTPDRPRRTSARRLLNDEPLHRRARQVTVHSAKRIKISWSEH</sequence>
<name>A0A8J3XV74_9ACTN</name>
<keyword evidence="3" id="KW-1185">Reference proteome</keyword>
<accession>A0A8J3XV74</accession>
<dbReference type="Proteomes" id="UP000605992">
    <property type="component" value="Unassembled WGS sequence"/>
</dbReference>
<feature type="region of interest" description="Disordered" evidence="1">
    <location>
        <begin position="44"/>
        <end position="121"/>
    </location>
</feature>
<protein>
    <submittedName>
        <fullName evidence="2">Uncharacterized protein</fullName>
    </submittedName>
</protein>
<dbReference type="EMBL" id="BOOR01000008">
    <property type="protein sequence ID" value="GII53406.1"/>
    <property type="molecule type" value="Genomic_DNA"/>
</dbReference>
<organism evidence="2 3">
    <name type="scientific">Planotetraspora thailandica</name>
    <dbReference type="NCBI Taxonomy" id="487172"/>
    <lineage>
        <taxon>Bacteria</taxon>
        <taxon>Bacillati</taxon>
        <taxon>Actinomycetota</taxon>
        <taxon>Actinomycetes</taxon>
        <taxon>Streptosporangiales</taxon>
        <taxon>Streptosporangiaceae</taxon>
        <taxon>Planotetraspora</taxon>
    </lineage>
</organism>
<feature type="compositionally biased region" description="Low complexity" evidence="1">
    <location>
        <begin position="74"/>
        <end position="90"/>
    </location>
</feature>
<reference evidence="2" key="1">
    <citation type="submission" date="2021-01" db="EMBL/GenBank/DDBJ databases">
        <title>Whole genome shotgun sequence of Planotetraspora thailandica NBRC 104271.</title>
        <authorList>
            <person name="Komaki H."/>
            <person name="Tamura T."/>
        </authorList>
    </citation>
    <scope>NUCLEOTIDE SEQUENCE</scope>
    <source>
        <strain evidence="2">NBRC 104271</strain>
    </source>
</reference>